<feature type="region of interest" description="Disordered" evidence="1">
    <location>
        <begin position="26"/>
        <end position="52"/>
    </location>
</feature>
<organism evidence="2 3">
    <name type="scientific">Colletotrichum zoysiae</name>
    <dbReference type="NCBI Taxonomy" id="1216348"/>
    <lineage>
        <taxon>Eukaryota</taxon>
        <taxon>Fungi</taxon>
        <taxon>Dikarya</taxon>
        <taxon>Ascomycota</taxon>
        <taxon>Pezizomycotina</taxon>
        <taxon>Sordariomycetes</taxon>
        <taxon>Hypocreomycetidae</taxon>
        <taxon>Glomerellales</taxon>
        <taxon>Glomerellaceae</taxon>
        <taxon>Colletotrichum</taxon>
        <taxon>Colletotrichum graminicola species complex</taxon>
    </lineage>
</organism>
<feature type="region of interest" description="Disordered" evidence="1">
    <location>
        <begin position="96"/>
        <end position="127"/>
    </location>
</feature>
<evidence type="ECO:0000313" key="3">
    <source>
        <dbReference type="Proteomes" id="UP001232148"/>
    </source>
</evidence>
<protein>
    <submittedName>
        <fullName evidence="2">Uncharacterized protein</fullName>
    </submittedName>
</protein>
<name>A0AAD9LT24_9PEZI</name>
<sequence>MPGRRVVFAQRRHVCIASTDWCRRLQPHTHPERPNTYRGGRTATAQRTDNTNRREPVCWAVGGPIAKTNDRLRIGRSSDAGGGHRLGRDTAIRAETAAAGEMRRSDNALTSRNGGRSRPGGTQDMASSHLVPCVPYRGGDGLACLHYRDKKRSGDVMARQCCGFQRQT</sequence>
<reference evidence="2" key="1">
    <citation type="submission" date="2021-06" db="EMBL/GenBank/DDBJ databases">
        <title>Comparative genomics, transcriptomics and evolutionary studies reveal genomic signatures of adaptation to plant cell wall in hemibiotrophic fungi.</title>
        <authorList>
            <consortium name="DOE Joint Genome Institute"/>
            <person name="Baroncelli R."/>
            <person name="Diaz J.F."/>
            <person name="Benocci T."/>
            <person name="Peng M."/>
            <person name="Battaglia E."/>
            <person name="Haridas S."/>
            <person name="Andreopoulos W."/>
            <person name="Labutti K."/>
            <person name="Pangilinan J."/>
            <person name="Floch G.L."/>
            <person name="Makela M.R."/>
            <person name="Henrissat B."/>
            <person name="Grigoriev I.V."/>
            <person name="Crouch J.A."/>
            <person name="De Vries R.P."/>
            <person name="Sukno S.A."/>
            <person name="Thon M.R."/>
        </authorList>
    </citation>
    <scope>NUCLEOTIDE SEQUENCE</scope>
    <source>
        <strain evidence="2">MAFF235873</strain>
    </source>
</reference>
<dbReference type="EMBL" id="MU843172">
    <property type="protein sequence ID" value="KAK2020786.1"/>
    <property type="molecule type" value="Genomic_DNA"/>
</dbReference>
<accession>A0AAD9LT24</accession>
<evidence type="ECO:0000256" key="1">
    <source>
        <dbReference type="SAM" id="MobiDB-lite"/>
    </source>
</evidence>
<gene>
    <name evidence="2" type="ORF">LX32DRAFT_291840</name>
</gene>
<comment type="caution">
    <text evidence="2">The sequence shown here is derived from an EMBL/GenBank/DDBJ whole genome shotgun (WGS) entry which is preliminary data.</text>
</comment>
<proteinExistence type="predicted"/>
<dbReference type="AlphaFoldDB" id="A0AAD9LT24"/>
<dbReference type="Proteomes" id="UP001232148">
    <property type="component" value="Unassembled WGS sequence"/>
</dbReference>
<keyword evidence="3" id="KW-1185">Reference proteome</keyword>
<evidence type="ECO:0000313" key="2">
    <source>
        <dbReference type="EMBL" id="KAK2020786.1"/>
    </source>
</evidence>